<dbReference type="PANTHER" id="PTHR45772">
    <property type="entry name" value="CONSERVED COMPONENT OF ABC TRANSPORTER FOR NATURAL AMINO ACIDS-RELATED"/>
    <property type="match status" value="1"/>
</dbReference>
<dbReference type="GO" id="GO:0005886">
    <property type="term" value="C:plasma membrane"/>
    <property type="evidence" value="ECO:0007669"/>
    <property type="project" value="TreeGrafter"/>
</dbReference>
<dbReference type="GO" id="GO:0042941">
    <property type="term" value="P:D-alanine transmembrane transport"/>
    <property type="evidence" value="ECO:0007669"/>
    <property type="project" value="TreeGrafter"/>
</dbReference>
<proteinExistence type="predicted"/>
<dbReference type="GO" id="GO:0015188">
    <property type="term" value="F:L-isoleucine transmembrane transporter activity"/>
    <property type="evidence" value="ECO:0007669"/>
    <property type="project" value="TreeGrafter"/>
</dbReference>
<feature type="region of interest" description="Disordered" evidence="4">
    <location>
        <begin position="1"/>
        <end position="48"/>
    </location>
</feature>
<dbReference type="InterPro" id="IPR027417">
    <property type="entry name" value="P-loop_NTPase"/>
</dbReference>
<gene>
    <name evidence="6" type="ORF">E0E05_06030</name>
</gene>
<evidence type="ECO:0000256" key="2">
    <source>
        <dbReference type="ARBA" id="ARBA00022741"/>
    </source>
</evidence>
<sequence>MAPSTSSSSTTRPRPTSRPRASWSRWPDRKRRPGHDAGPPSSSEEPGRSAILSLHDVSKSFGALKVADAISFDLPEGQALGIIGPNGAGKSTLFNLITGNLAPDAGRIEYLGRDVTRTPPMQRCLAGMGRSFQIPQPFNRLTVFENLLVAATHGQDRTESDVVDDVARILERTELIEVANRPAGGLTLLQRKRLELARAMATQPRLLLLDEIAGGLTDAECTALIETIRALHAGGVTIIWIEHVLHALTAVVERLLVLDFGRVIGLGDPAEIMDSREVKEIYLGIEV</sequence>
<evidence type="ECO:0000259" key="5">
    <source>
        <dbReference type="PROSITE" id="PS50893"/>
    </source>
</evidence>
<evidence type="ECO:0000256" key="4">
    <source>
        <dbReference type="SAM" id="MobiDB-lite"/>
    </source>
</evidence>
<dbReference type="PANTHER" id="PTHR45772:SF7">
    <property type="entry name" value="AMINO ACID ABC TRANSPORTER ATP-BINDING PROTEIN"/>
    <property type="match status" value="1"/>
</dbReference>
<dbReference type="GO" id="GO:0005524">
    <property type="term" value="F:ATP binding"/>
    <property type="evidence" value="ECO:0007669"/>
    <property type="project" value="UniProtKB-KW"/>
</dbReference>
<dbReference type="PROSITE" id="PS50893">
    <property type="entry name" value="ABC_TRANSPORTER_2"/>
    <property type="match status" value="1"/>
</dbReference>
<evidence type="ECO:0000313" key="7">
    <source>
        <dbReference type="Proteomes" id="UP000293719"/>
    </source>
</evidence>
<evidence type="ECO:0000256" key="1">
    <source>
        <dbReference type="ARBA" id="ARBA00022448"/>
    </source>
</evidence>
<name>A0A4P6V0M8_9HYPH</name>
<protein>
    <submittedName>
        <fullName evidence="6">ABC transporter ATP-binding protein</fullName>
    </submittedName>
</protein>
<dbReference type="InterPro" id="IPR003439">
    <property type="entry name" value="ABC_transporter-like_ATP-bd"/>
</dbReference>
<dbReference type="GO" id="GO:1903805">
    <property type="term" value="P:L-valine import across plasma membrane"/>
    <property type="evidence" value="ECO:0007669"/>
    <property type="project" value="TreeGrafter"/>
</dbReference>
<dbReference type="GO" id="GO:0015192">
    <property type="term" value="F:L-phenylalanine transmembrane transporter activity"/>
    <property type="evidence" value="ECO:0007669"/>
    <property type="project" value="TreeGrafter"/>
</dbReference>
<dbReference type="GO" id="GO:0015808">
    <property type="term" value="P:L-alanine transport"/>
    <property type="evidence" value="ECO:0007669"/>
    <property type="project" value="TreeGrafter"/>
</dbReference>
<keyword evidence="7" id="KW-1185">Reference proteome</keyword>
<dbReference type="GO" id="GO:0016887">
    <property type="term" value="F:ATP hydrolysis activity"/>
    <property type="evidence" value="ECO:0007669"/>
    <property type="project" value="InterPro"/>
</dbReference>
<dbReference type="Proteomes" id="UP000293719">
    <property type="component" value="Chromosome"/>
</dbReference>
<feature type="domain" description="ABC transporter" evidence="5">
    <location>
        <begin position="52"/>
        <end position="285"/>
    </location>
</feature>
<dbReference type="RefSeq" id="WP_131615896.1">
    <property type="nucleotide sequence ID" value="NZ_CP036532.1"/>
</dbReference>
<dbReference type="KEGG" id="rpod:E0E05_06030"/>
<dbReference type="InterPro" id="IPR003593">
    <property type="entry name" value="AAA+_ATPase"/>
</dbReference>
<keyword evidence="2" id="KW-0547">Nucleotide-binding</keyword>
<reference evidence="6 7" key="1">
    <citation type="journal article" date="2017" name="Int. J. Syst. Evol. Microbiol.">
        <title>Roseitalea porphyridii gen. nov., sp. nov., isolated from a red alga, and reclassification of Hoeflea suaedae Chung et al. 2013 as Pseudohoeflea suaedae gen. nov., comb. nov.</title>
        <authorList>
            <person name="Hyeon J.W."/>
            <person name="Jeong S.E."/>
            <person name="Baek K."/>
            <person name="Jeon C.O."/>
        </authorList>
    </citation>
    <scope>NUCLEOTIDE SEQUENCE [LARGE SCALE GENOMIC DNA]</scope>
    <source>
        <strain evidence="6 7">MA7-20</strain>
    </source>
</reference>
<keyword evidence="3 6" id="KW-0067">ATP-binding</keyword>
<evidence type="ECO:0000313" key="6">
    <source>
        <dbReference type="EMBL" id="QBK30194.1"/>
    </source>
</evidence>
<dbReference type="Pfam" id="PF00005">
    <property type="entry name" value="ABC_tran"/>
    <property type="match status" value="1"/>
</dbReference>
<dbReference type="AlphaFoldDB" id="A0A4P6V0M8"/>
<feature type="compositionally biased region" description="Low complexity" evidence="4">
    <location>
        <begin position="1"/>
        <end position="25"/>
    </location>
</feature>
<dbReference type="EMBL" id="CP036532">
    <property type="protein sequence ID" value="QBK30194.1"/>
    <property type="molecule type" value="Genomic_DNA"/>
</dbReference>
<organism evidence="6 7">
    <name type="scientific">Roseitalea porphyridii</name>
    <dbReference type="NCBI Taxonomy" id="1852022"/>
    <lineage>
        <taxon>Bacteria</taxon>
        <taxon>Pseudomonadati</taxon>
        <taxon>Pseudomonadota</taxon>
        <taxon>Alphaproteobacteria</taxon>
        <taxon>Hyphomicrobiales</taxon>
        <taxon>Ahrensiaceae</taxon>
        <taxon>Roseitalea</taxon>
    </lineage>
</organism>
<accession>A0A4P6V0M8</accession>
<keyword evidence="1" id="KW-0813">Transport</keyword>
<evidence type="ECO:0000256" key="3">
    <source>
        <dbReference type="ARBA" id="ARBA00022840"/>
    </source>
</evidence>
<dbReference type="CDD" id="cd03219">
    <property type="entry name" value="ABC_Mj1267_LivG_branched"/>
    <property type="match status" value="1"/>
</dbReference>
<dbReference type="GeneID" id="90766849"/>
<dbReference type="SUPFAM" id="SSF52540">
    <property type="entry name" value="P-loop containing nucleoside triphosphate hydrolases"/>
    <property type="match status" value="1"/>
</dbReference>
<dbReference type="Gene3D" id="3.40.50.300">
    <property type="entry name" value="P-loop containing nucleotide triphosphate hydrolases"/>
    <property type="match status" value="1"/>
</dbReference>
<dbReference type="OrthoDB" id="9779872at2"/>
<dbReference type="InterPro" id="IPR051120">
    <property type="entry name" value="ABC_AA/LPS_Transport"/>
</dbReference>
<dbReference type="GO" id="GO:1903806">
    <property type="term" value="P:L-isoleucine import across plasma membrane"/>
    <property type="evidence" value="ECO:0007669"/>
    <property type="project" value="TreeGrafter"/>
</dbReference>
<dbReference type="GO" id="GO:0005304">
    <property type="term" value="F:L-valine transmembrane transporter activity"/>
    <property type="evidence" value="ECO:0007669"/>
    <property type="project" value="TreeGrafter"/>
</dbReference>
<dbReference type="SMART" id="SM00382">
    <property type="entry name" value="AAA"/>
    <property type="match status" value="1"/>
</dbReference>